<evidence type="ECO:0000256" key="11">
    <source>
        <dbReference type="SAM" id="Phobius"/>
    </source>
</evidence>
<keyword evidence="9 11" id="KW-0472">Membrane</keyword>
<keyword evidence="14" id="KW-1185">Reference proteome</keyword>
<evidence type="ECO:0000256" key="5">
    <source>
        <dbReference type="ARBA" id="ARBA00022801"/>
    </source>
</evidence>
<evidence type="ECO:0000256" key="8">
    <source>
        <dbReference type="ARBA" id="ARBA00023049"/>
    </source>
</evidence>
<dbReference type="InterPro" id="IPR050083">
    <property type="entry name" value="HtpX_protease"/>
</dbReference>
<evidence type="ECO:0000256" key="4">
    <source>
        <dbReference type="ARBA" id="ARBA00022723"/>
    </source>
</evidence>
<feature type="domain" description="Peptidase M48" evidence="12">
    <location>
        <begin position="77"/>
        <end position="306"/>
    </location>
</feature>
<evidence type="ECO:0000256" key="10">
    <source>
        <dbReference type="RuleBase" id="RU003983"/>
    </source>
</evidence>
<evidence type="ECO:0000259" key="12">
    <source>
        <dbReference type="Pfam" id="PF01435"/>
    </source>
</evidence>
<keyword evidence="6 10" id="KW-0862">Zinc</keyword>
<evidence type="ECO:0000313" key="14">
    <source>
        <dbReference type="Proteomes" id="UP000509702"/>
    </source>
</evidence>
<feature type="transmembrane region" description="Helical" evidence="11">
    <location>
        <begin position="199"/>
        <end position="224"/>
    </location>
</feature>
<dbReference type="EMBL" id="CP054622">
    <property type="protein sequence ID" value="QKS54670.1"/>
    <property type="molecule type" value="Genomic_DNA"/>
</dbReference>
<dbReference type="Pfam" id="PF01435">
    <property type="entry name" value="Peptidase_M48"/>
    <property type="match status" value="1"/>
</dbReference>
<accession>A0A6N1AT18</accession>
<evidence type="ECO:0000256" key="3">
    <source>
        <dbReference type="ARBA" id="ARBA00022692"/>
    </source>
</evidence>
<dbReference type="Proteomes" id="UP000509702">
    <property type="component" value="Plasmid unnamed7"/>
</dbReference>
<dbReference type="PANTHER" id="PTHR43221">
    <property type="entry name" value="PROTEASE HTPX"/>
    <property type="match status" value="1"/>
</dbReference>
<dbReference type="AlphaFoldDB" id="A0A6N1AT18"/>
<evidence type="ECO:0000256" key="9">
    <source>
        <dbReference type="ARBA" id="ARBA00023136"/>
    </source>
</evidence>
<gene>
    <name evidence="13" type="ORF">HUE56_29660</name>
</gene>
<evidence type="ECO:0000313" key="13">
    <source>
        <dbReference type="EMBL" id="QKS54670.1"/>
    </source>
</evidence>
<dbReference type="GO" id="GO:0006508">
    <property type="term" value="P:proteolysis"/>
    <property type="evidence" value="ECO:0007669"/>
    <property type="project" value="UniProtKB-KW"/>
</dbReference>
<dbReference type="GO" id="GO:0004222">
    <property type="term" value="F:metalloendopeptidase activity"/>
    <property type="evidence" value="ECO:0007669"/>
    <property type="project" value="InterPro"/>
</dbReference>
<feature type="transmembrane region" description="Helical" evidence="11">
    <location>
        <begin position="173"/>
        <end position="193"/>
    </location>
</feature>
<geneLocation type="plasmid" evidence="13 14">
    <name>unnamed7</name>
</geneLocation>
<protein>
    <submittedName>
        <fullName evidence="13">M48 family metalloprotease</fullName>
    </submittedName>
</protein>
<keyword evidence="7 11" id="KW-1133">Transmembrane helix</keyword>
<feature type="transmembrane region" description="Helical" evidence="11">
    <location>
        <begin position="18"/>
        <end position="38"/>
    </location>
</feature>
<evidence type="ECO:0000256" key="6">
    <source>
        <dbReference type="ARBA" id="ARBA00022833"/>
    </source>
</evidence>
<proteinExistence type="inferred from homology"/>
<keyword evidence="5 10" id="KW-0378">Hydrolase</keyword>
<reference evidence="13 14" key="1">
    <citation type="submission" date="2020-06" db="EMBL/GenBank/DDBJ databases">
        <title>Complete genome of Azosprillum oryzae KACC14407.</title>
        <authorList>
            <person name="Kim M."/>
            <person name="Park Y.-J."/>
            <person name="Shin J.-H."/>
        </authorList>
    </citation>
    <scope>NUCLEOTIDE SEQUENCE [LARGE SCALE GENOMIC DNA]</scope>
    <source>
        <strain evidence="13 14">KACC 14407</strain>
        <plasmid evidence="13 14">unnamed7</plasmid>
    </source>
</reference>
<evidence type="ECO:0000256" key="7">
    <source>
        <dbReference type="ARBA" id="ARBA00022989"/>
    </source>
</evidence>
<comment type="cofactor">
    <cofactor evidence="10">
        <name>Zn(2+)</name>
        <dbReference type="ChEBI" id="CHEBI:29105"/>
    </cofactor>
    <text evidence="10">Binds 1 zinc ion per subunit.</text>
</comment>
<keyword evidence="1" id="KW-1003">Cell membrane</keyword>
<evidence type="ECO:0000256" key="2">
    <source>
        <dbReference type="ARBA" id="ARBA00022670"/>
    </source>
</evidence>
<dbReference type="PANTHER" id="PTHR43221:SF2">
    <property type="entry name" value="PROTEASE HTPX HOMOLOG"/>
    <property type="match status" value="1"/>
</dbReference>
<dbReference type="InterPro" id="IPR001915">
    <property type="entry name" value="Peptidase_M48"/>
</dbReference>
<keyword evidence="4" id="KW-0479">Metal-binding</keyword>
<dbReference type="Gene3D" id="3.30.2010.10">
    <property type="entry name" value="Metalloproteases ('zincins'), catalytic domain"/>
    <property type="match status" value="1"/>
</dbReference>
<comment type="similarity">
    <text evidence="10">Belongs to the peptidase M48 family.</text>
</comment>
<keyword evidence="3 11" id="KW-0812">Transmembrane</keyword>
<keyword evidence="13" id="KW-0614">Plasmid</keyword>
<name>A0A6N1AT18_9PROT</name>
<evidence type="ECO:0000256" key="1">
    <source>
        <dbReference type="ARBA" id="ARBA00022475"/>
    </source>
</evidence>
<keyword evidence="8 10" id="KW-0482">Metalloprotease</keyword>
<keyword evidence="2 10" id="KW-0645">Protease</keyword>
<organism evidence="13 14">
    <name type="scientific">Azospirillum oryzae</name>
    <dbReference type="NCBI Taxonomy" id="286727"/>
    <lineage>
        <taxon>Bacteria</taxon>
        <taxon>Pseudomonadati</taxon>
        <taxon>Pseudomonadota</taxon>
        <taxon>Alphaproteobacteria</taxon>
        <taxon>Rhodospirillales</taxon>
        <taxon>Azospirillaceae</taxon>
        <taxon>Azospirillum</taxon>
    </lineage>
</organism>
<dbReference type="KEGG" id="aoz:HUE56_29660"/>
<dbReference type="GO" id="GO:0046872">
    <property type="term" value="F:metal ion binding"/>
    <property type="evidence" value="ECO:0007669"/>
    <property type="project" value="UniProtKB-KW"/>
</dbReference>
<dbReference type="RefSeq" id="WP_158282500.1">
    <property type="nucleotide sequence ID" value="NZ_BSOV01000001.1"/>
</dbReference>
<sequence length="312" mass="33168">MTINSACIIVEEGAATPFAWVALVLIGLPFAGWCQRFLRCLLFARQRAANALGAKVITLRMVERNKSVSPAEVALYHLVRSIAEQAGLRAAPMVGVVPSNAINAFAIGRRGKYFIAVNVGTVNRLSVDELAAVLGHEVGHVAHGDSFVKTLALAVQDSIATFLISPLAFAHSLVRASPALLLLLGAGLLFGIWHGQRDLAMACAVALFLPQLAWLVLLACRALIAQLDRWREFHADAAGAALTSPRSMAAALAKIAEDGYGKRVVTNPLHSPALASFGIKDTILFTGLAGKLFATHPPVQDRVDALISGRFL</sequence>